<dbReference type="EMBL" id="MT142692">
    <property type="protein sequence ID" value="QJA87257.1"/>
    <property type="molecule type" value="Genomic_DNA"/>
</dbReference>
<sequence length="90" mass="10733">MEQLKLTAKHLSKIGFTKRIYKHGMNLENIVYEIPCLNGCFYYNKNQSIYRWYQKIVIGENANHINLNIKSLPELFMILSCFRIKYNLVT</sequence>
<evidence type="ECO:0000313" key="4">
    <source>
        <dbReference type="EMBL" id="QJH99599.1"/>
    </source>
</evidence>
<name>A0A6H1ZRL0_9ZZZZ</name>
<accession>A0A6H1ZRL0</accession>
<reference evidence="1" key="1">
    <citation type="submission" date="2020-03" db="EMBL/GenBank/DDBJ databases">
        <title>The deep terrestrial virosphere.</title>
        <authorList>
            <person name="Holmfeldt K."/>
            <person name="Nilsson E."/>
            <person name="Simone D."/>
            <person name="Lopez-Fernandez M."/>
            <person name="Wu X."/>
            <person name="de Brujin I."/>
            <person name="Lundin D."/>
            <person name="Andersson A."/>
            <person name="Bertilsson S."/>
            <person name="Dopson M."/>
        </authorList>
    </citation>
    <scope>NUCLEOTIDE SEQUENCE</scope>
    <source>
        <strain evidence="2">MM415A01361</strain>
        <strain evidence="3">MM415B03025</strain>
        <strain evidence="1">TM448A01582</strain>
        <strain evidence="4">TM448B01622</strain>
    </source>
</reference>
<dbReference type="AlphaFoldDB" id="A0A6H1ZRL0"/>
<gene>
    <name evidence="2" type="ORF">MM415A01361_0017</name>
    <name evidence="3" type="ORF">MM415B03025_0007</name>
    <name evidence="1" type="ORF">TM448A01582_0004</name>
    <name evidence="4" type="ORF">TM448B01622_0014</name>
</gene>
<dbReference type="EMBL" id="MT144798">
    <property type="protein sequence ID" value="QJH99599.1"/>
    <property type="molecule type" value="Genomic_DNA"/>
</dbReference>
<evidence type="ECO:0000313" key="3">
    <source>
        <dbReference type="EMBL" id="QJA87257.1"/>
    </source>
</evidence>
<evidence type="ECO:0000313" key="1">
    <source>
        <dbReference type="EMBL" id="QJA50051.1"/>
    </source>
</evidence>
<protein>
    <submittedName>
        <fullName evidence="1">Uncharacterized protein</fullName>
    </submittedName>
</protein>
<organism evidence="1">
    <name type="scientific">viral metagenome</name>
    <dbReference type="NCBI Taxonomy" id="1070528"/>
    <lineage>
        <taxon>unclassified sequences</taxon>
        <taxon>metagenomes</taxon>
        <taxon>organismal metagenomes</taxon>
    </lineage>
</organism>
<dbReference type="EMBL" id="MT144171">
    <property type="protein sequence ID" value="QJA50051.1"/>
    <property type="molecule type" value="Genomic_DNA"/>
</dbReference>
<proteinExistence type="predicted"/>
<dbReference type="EMBL" id="MT142263">
    <property type="protein sequence ID" value="QJA77107.1"/>
    <property type="molecule type" value="Genomic_DNA"/>
</dbReference>
<evidence type="ECO:0000313" key="2">
    <source>
        <dbReference type="EMBL" id="QJA77107.1"/>
    </source>
</evidence>